<dbReference type="GO" id="GO:0008270">
    <property type="term" value="F:zinc ion binding"/>
    <property type="evidence" value="ECO:0007669"/>
    <property type="project" value="UniProtKB-KW"/>
</dbReference>
<dbReference type="PANTHER" id="PTHR31973">
    <property type="entry name" value="POLYPROTEIN, PUTATIVE-RELATED"/>
    <property type="match status" value="1"/>
</dbReference>
<protein>
    <recommendedName>
        <fullName evidence="6">SWIM-type domain-containing protein</fullName>
    </recommendedName>
</protein>
<keyword evidence="8" id="KW-1185">Reference proteome</keyword>
<dbReference type="Proteomes" id="UP000007015">
    <property type="component" value="Chromosome 4"/>
</dbReference>
<gene>
    <name evidence="7" type="ORF">OsI_17088</name>
</gene>
<dbReference type="PANTHER" id="PTHR31973:SF187">
    <property type="entry name" value="MUTATOR TRANSPOSASE MUDRA PROTEIN"/>
    <property type="match status" value="1"/>
</dbReference>
<evidence type="ECO:0000256" key="1">
    <source>
        <dbReference type="ARBA" id="ARBA00022723"/>
    </source>
</evidence>
<evidence type="ECO:0000259" key="6">
    <source>
        <dbReference type="PROSITE" id="PS50966"/>
    </source>
</evidence>
<dbReference type="InterPro" id="IPR018289">
    <property type="entry name" value="MULE_transposase_dom"/>
</dbReference>
<keyword evidence="2 4" id="KW-0863">Zinc-finger</keyword>
<dbReference type="PROSITE" id="PS50966">
    <property type="entry name" value="ZF_SWIM"/>
    <property type="match status" value="1"/>
</dbReference>
<accession>B8ATA9</accession>
<name>B8ATA9_ORYSI</name>
<dbReference type="EMBL" id="CM000129">
    <property type="protein sequence ID" value="EEC77846.1"/>
    <property type="molecule type" value="Genomic_DNA"/>
</dbReference>
<organism evidence="7 8">
    <name type="scientific">Oryza sativa subsp. indica</name>
    <name type="common">Rice</name>
    <dbReference type="NCBI Taxonomy" id="39946"/>
    <lineage>
        <taxon>Eukaryota</taxon>
        <taxon>Viridiplantae</taxon>
        <taxon>Streptophyta</taxon>
        <taxon>Embryophyta</taxon>
        <taxon>Tracheophyta</taxon>
        <taxon>Spermatophyta</taxon>
        <taxon>Magnoliopsida</taxon>
        <taxon>Liliopsida</taxon>
        <taxon>Poales</taxon>
        <taxon>Poaceae</taxon>
        <taxon>BOP clade</taxon>
        <taxon>Oryzoideae</taxon>
        <taxon>Oryzeae</taxon>
        <taxon>Oryzinae</taxon>
        <taxon>Oryza</taxon>
        <taxon>Oryza sativa</taxon>
    </lineage>
</organism>
<feature type="region of interest" description="Disordered" evidence="5">
    <location>
        <begin position="652"/>
        <end position="690"/>
    </location>
</feature>
<feature type="domain" description="SWIM-type" evidence="6">
    <location>
        <begin position="409"/>
        <end position="441"/>
    </location>
</feature>
<proteinExistence type="predicted"/>
<dbReference type="Pfam" id="PF04434">
    <property type="entry name" value="SWIM"/>
    <property type="match status" value="1"/>
</dbReference>
<evidence type="ECO:0000256" key="2">
    <source>
        <dbReference type="ARBA" id="ARBA00022771"/>
    </source>
</evidence>
<dbReference type="Pfam" id="PF10551">
    <property type="entry name" value="MULE"/>
    <property type="match status" value="1"/>
</dbReference>
<evidence type="ECO:0000313" key="8">
    <source>
        <dbReference type="Proteomes" id="UP000007015"/>
    </source>
</evidence>
<evidence type="ECO:0000313" key="7">
    <source>
        <dbReference type="EMBL" id="EEC77846.1"/>
    </source>
</evidence>
<dbReference type="AlphaFoldDB" id="B8ATA9"/>
<dbReference type="InterPro" id="IPR007527">
    <property type="entry name" value="Znf_SWIM"/>
</dbReference>
<evidence type="ECO:0000256" key="3">
    <source>
        <dbReference type="ARBA" id="ARBA00022833"/>
    </source>
</evidence>
<evidence type="ECO:0000256" key="5">
    <source>
        <dbReference type="SAM" id="MobiDB-lite"/>
    </source>
</evidence>
<dbReference type="HOGENOM" id="CLU_006767_5_0_1"/>
<dbReference type="InterPro" id="IPR006564">
    <property type="entry name" value="Znf_PMZ"/>
</dbReference>
<dbReference type="SMART" id="SM00575">
    <property type="entry name" value="ZnF_PMZ"/>
    <property type="match status" value="1"/>
</dbReference>
<keyword evidence="1" id="KW-0479">Metal-binding</keyword>
<sequence>MIKTSEAERRFPACLGNRKMDAVDKLVVRFHFNGEFLFDGKNTCYVNGREALSYIDRKKVSLNEIRDQAKEHCEEENKLVTSRRIAEKYENLIKANPQWSLNHIQTTISEEMFANVSISKIKRAKALVMKKMFDDKKGEYSLVFNYQEELLRSNPGSTVMVKLDLDEVEPVFQRFYVCFDACKRGFLAGCRKVVGLDGCFFKGATNGELLCAIGRDANNQMYPIAWAVVEKENNDSWDWFCSLLFRDLKVGSGEGWVFISDQQKGILNAVHHWAPLAEHRNCARHIYANWKKKFRNKEWQKKFGDPHHWSRAWFKIGSDCDSVDNNMCESFNKWIVQARYLPIISMLEAIRCKVMVRIQENRDKAAKWNTLICPNIYKRLKSYITESAFCHPIYNGDDSFEVKTQTSRFTVNLSTKTCSCRYWQLSGLPCAHAISCIYYKSPSLDSFIASCYNVDHFKSTYQHCLKPVEGIDAWPISQRPKPLAPRYVRMPGRPKKERKREITEKCKTTKTCKLGSIIRCSKCKGVGHNKSTCDSRQGVQSARNASGPPTKAILAVPGSQQSSTSCHKRKANASARAISTEKAKRTCTGLGLQSRKSSQDTVNLDIGKRRVIRTSATARVATILGGTATMNLHAHGRSAHASSNVTITVTSGTASAHVQTHEPAPRSNSPQRKRRLPQLLLSPPRSDGNE</sequence>
<feature type="compositionally biased region" description="Low complexity" evidence="5">
    <location>
        <begin position="677"/>
        <end position="690"/>
    </location>
</feature>
<dbReference type="STRING" id="39946.B8ATA9"/>
<evidence type="ECO:0000256" key="4">
    <source>
        <dbReference type="PROSITE-ProRule" id="PRU00325"/>
    </source>
</evidence>
<reference evidence="7 8" key="1">
    <citation type="journal article" date="2005" name="PLoS Biol.">
        <title>The genomes of Oryza sativa: a history of duplications.</title>
        <authorList>
            <person name="Yu J."/>
            <person name="Wang J."/>
            <person name="Lin W."/>
            <person name="Li S."/>
            <person name="Li H."/>
            <person name="Zhou J."/>
            <person name="Ni P."/>
            <person name="Dong W."/>
            <person name="Hu S."/>
            <person name="Zeng C."/>
            <person name="Zhang J."/>
            <person name="Zhang Y."/>
            <person name="Li R."/>
            <person name="Xu Z."/>
            <person name="Li S."/>
            <person name="Li X."/>
            <person name="Zheng H."/>
            <person name="Cong L."/>
            <person name="Lin L."/>
            <person name="Yin J."/>
            <person name="Geng J."/>
            <person name="Li G."/>
            <person name="Shi J."/>
            <person name="Liu J."/>
            <person name="Lv H."/>
            <person name="Li J."/>
            <person name="Wang J."/>
            <person name="Deng Y."/>
            <person name="Ran L."/>
            <person name="Shi X."/>
            <person name="Wang X."/>
            <person name="Wu Q."/>
            <person name="Li C."/>
            <person name="Ren X."/>
            <person name="Wang J."/>
            <person name="Wang X."/>
            <person name="Li D."/>
            <person name="Liu D."/>
            <person name="Zhang X."/>
            <person name="Ji Z."/>
            <person name="Zhao W."/>
            <person name="Sun Y."/>
            <person name="Zhang Z."/>
            <person name="Bao J."/>
            <person name="Han Y."/>
            <person name="Dong L."/>
            <person name="Ji J."/>
            <person name="Chen P."/>
            <person name="Wu S."/>
            <person name="Liu J."/>
            <person name="Xiao Y."/>
            <person name="Bu D."/>
            <person name="Tan J."/>
            <person name="Yang L."/>
            <person name="Ye C."/>
            <person name="Zhang J."/>
            <person name="Xu J."/>
            <person name="Zhou Y."/>
            <person name="Yu Y."/>
            <person name="Zhang B."/>
            <person name="Zhuang S."/>
            <person name="Wei H."/>
            <person name="Liu B."/>
            <person name="Lei M."/>
            <person name="Yu H."/>
            <person name="Li Y."/>
            <person name="Xu H."/>
            <person name="Wei S."/>
            <person name="He X."/>
            <person name="Fang L."/>
            <person name="Zhang Z."/>
            <person name="Zhang Y."/>
            <person name="Huang X."/>
            <person name="Su Z."/>
            <person name="Tong W."/>
            <person name="Li J."/>
            <person name="Tong Z."/>
            <person name="Li S."/>
            <person name="Ye J."/>
            <person name="Wang L."/>
            <person name="Fang L."/>
            <person name="Lei T."/>
            <person name="Chen C."/>
            <person name="Chen H."/>
            <person name="Xu Z."/>
            <person name="Li H."/>
            <person name="Huang H."/>
            <person name="Zhang F."/>
            <person name="Xu H."/>
            <person name="Li N."/>
            <person name="Zhao C."/>
            <person name="Li S."/>
            <person name="Dong L."/>
            <person name="Huang Y."/>
            <person name="Li L."/>
            <person name="Xi Y."/>
            <person name="Qi Q."/>
            <person name="Li W."/>
            <person name="Zhang B."/>
            <person name="Hu W."/>
            <person name="Zhang Y."/>
            <person name="Tian X."/>
            <person name="Jiao Y."/>
            <person name="Liang X."/>
            <person name="Jin J."/>
            <person name="Gao L."/>
            <person name="Zheng W."/>
            <person name="Hao B."/>
            <person name="Liu S."/>
            <person name="Wang W."/>
            <person name="Yuan L."/>
            <person name="Cao M."/>
            <person name="McDermott J."/>
            <person name="Samudrala R."/>
            <person name="Wang J."/>
            <person name="Wong G.K."/>
            <person name="Yang H."/>
        </authorList>
    </citation>
    <scope>NUCLEOTIDE SEQUENCE [LARGE SCALE GENOMIC DNA]</scope>
    <source>
        <strain evidence="8">cv. 93-11</strain>
    </source>
</reference>
<keyword evidence="3" id="KW-0862">Zinc</keyword>
<dbReference type="Gramene" id="BGIOSGA014507-TA">
    <property type="protein sequence ID" value="BGIOSGA014507-PA"/>
    <property type="gene ID" value="BGIOSGA014507"/>
</dbReference>
<dbReference type="OMA" id="VEGKENW"/>